<sequence>MGNGGPMFTVDEAFGSMGFGKFQGLVLVYAGMESFITSIVFPGMLVGAYLWGIVSNNYGRRKGFLIPTIVMFVAGFLSAFSPNYASLLILHCLVGVGLGGCPVLPSRFLEFIPSPNRYTWMVIFSTFWILGTILEASLTWLIMPRLGWRWLLALSSLPSLVLLVFYSIIPESPRYLCAKGRTIEALQIVRKIMRVNRVEIPSGTLVYDCAIEFDEENSTPSENTPLLLLLRKCDVIKNPKKTKSSMASYY</sequence>
<evidence type="ECO:0000259" key="7">
    <source>
        <dbReference type="PROSITE" id="PS50850"/>
    </source>
</evidence>
<dbReference type="SUPFAM" id="SSF103473">
    <property type="entry name" value="MFS general substrate transporter"/>
    <property type="match status" value="1"/>
</dbReference>
<evidence type="ECO:0000256" key="4">
    <source>
        <dbReference type="ARBA" id="ARBA00022989"/>
    </source>
</evidence>
<evidence type="ECO:0000256" key="3">
    <source>
        <dbReference type="ARBA" id="ARBA00022692"/>
    </source>
</evidence>
<dbReference type="Pfam" id="PF00083">
    <property type="entry name" value="Sugar_tr"/>
    <property type="match status" value="1"/>
</dbReference>
<dbReference type="Proteomes" id="UP000541444">
    <property type="component" value="Unassembled WGS sequence"/>
</dbReference>
<dbReference type="PROSITE" id="PS50850">
    <property type="entry name" value="MFS"/>
    <property type="match status" value="1"/>
</dbReference>
<dbReference type="InterPro" id="IPR020846">
    <property type="entry name" value="MFS_dom"/>
</dbReference>
<evidence type="ECO:0000256" key="5">
    <source>
        <dbReference type="ARBA" id="ARBA00023136"/>
    </source>
</evidence>
<dbReference type="Gene3D" id="1.20.1250.20">
    <property type="entry name" value="MFS general substrate transporter like domains"/>
    <property type="match status" value="1"/>
</dbReference>
<dbReference type="OrthoDB" id="4139357at2759"/>
<feature type="transmembrane region" description="Helical" evidence="6">
    <location>
        <begin position="63"/>
        <end position="81"/>
    </location>
</feature>
<protein>
    <recommendedName>
        <fullName evidence="7">Major facilitator superfamily (MFS) profile domain-containing protein</fullName>
    </recommendedName>
</protein>
<dbReference type="PANTHER" id="PTHR23511">
    <property type="entry name" value="SYNAPTIC VESICLE GLYCOPROTEIN 2"/>
    <property type="match status" value="1"/>
</dbReference>
<evidence type="ECO:0000256" key="2">
    <source>
        <dbReference type="ARBA" id="ARBA00022448"/>
    </source>
</evidence>
<keyword evidence="5 6" id="KW-0472">Membrane</keyword>
<feature type="transmembrane region" description="Helical" evidence="6">
    <location>
        <begin position="87"/>
        <end position="106"/>
    </location>
</feature>
<evidence type="ECO:0000313" key="8">
    <source>
        <dbReference type="EMBL" id="KAF6155203.1"/>
    </source>
</evidence>
<dbReference type="InterPro" id="IPR036259">
    <property type="entry name" value="MFS_trans_sf"/>
</dbReference>
<dbReference type="GO" id="GO:0016020">
    <property type="term" value="C:membrane"/>
    <property type="evidence" value="ECO:0007669"/>
    <property type="project" value="UniProtKB-SubCell"/>
</dbReference>
<keyword evidence="4 6" id="KW-1133">Transmembrane helix</keyword>
<organism evidence="8 9">
    <name type="scientific">Kingdonia uniflora</name>
    <dbReference type="NCBI Taxonomy" id="39325"/>
    <lineage>
        <taxon>Eukaryota</taxon>
        <taxon>Viridiplantae</taxon>
        <taxon>Streptophyta</taxon>
        <taxon>Embryophyta</taxon>
        <taxon>Tracheophyta</taxon>
        <taxon>Spermatophyta</taxon>
        <taxon>Magnoliopsida</taxon>
        <taxon>Ranunculales</taxon>
        <taxon>Circaeasteraceae</taxon>
        <taxon>Kingdonia</taxon>
    </lineage>
</organism>
<gene>
    <name evidence="8" type="ORF">GIB67_019729</name>
</gene>
<dbReference type="PANTHER" id="PTHR23511:SF5">
    <property type="entry name" value="MAJOR FACILITATOR-TYPE TRANSPORTER HXNZ-RELATED"/>
    <property type="match status" value="1"/>
</dbReference>
<evidence type="ECO:0000256" key="6">
    <source>
        <dbReference type="SAM" id="Phobius"/>
    </source>
</evidence>
<proteinExistence type="predicted"/>
<feature type="transmembrane region" description="Helical" evidence="6">
    <location>
        <begin position="118"/>
        <end position="142"/>
    </location>
</feature>
<reference evidence="8 9" key="1">
    <citation type="journal article" date="2020" name="IScience">
        <title>Genome Sequencing of the Endangered Kingdonia uniflora (Circaeasteraceae, Ranunculales) Reveals Potential Mechanisms of Evolutionary Specialization.</title>
        <authorList>
            <person name="Sun Y."/>
            <person name="Deng T."/>
            <person name="Zhang A."/>
            <person name="Moore M.J."/>
            <person name="Landis J.B."/>
            <person name="Lin N."/>
            <person name="Zhang H."/>
            <person name="Zhang X."/>
            <person name="Huang J."/>
            <person name="Zhang X."/>
            <person name="Sun H."/>
            <person name="Wang H."/>
        </authorList>
    </citation>
    <scope>NUCLEOTIDE SEQUENCE [LARGE SCALE GENOMIC DNA]</scope>
    <source>
        <strain evidence="8">TB1705</strain>
        <tissue evidence="8">Leaf</tissue>
    </source>
</reference>
<name>A0A7J7MJZ2_9MAGN</name>
<dbReference type="InterPro" id="IPR005828">
    <property type="entry name" value="MFS_sugar_transport-like"/>
</dbReference>
<feature type="transmembrane region" description="Helical" evidence="6">
    <location>
        <begin position="148"/>
        <end position="169"/>
    </location>
</feature>
<dbReference type="EMBL" id="JACGCM010001428">
    <property type="protein sequence ID" value="KAF6155203.1"/>
    <property type="molecule type" value="Genomic_DNA"/>
</dbReference>
<evidence type="ECO:0000256" key="1">
    <source>
        <dbReference type="ARBA" id="ARBA00004141"/>
    </source>
</evidence>
<keyword evidence="9" id="KW-1185">Reference proteome</keyword>
<evidence type="ECO:0000313" key="9">
    <source>
        <dbReference type="Proteomes" id="UP000541444"/>
    </source>
</evidence>
<feature type="domain" description="Major facilitator superfamily (MFS) profile" evidence="7">
    <location>
        <begin position="1"/>
        <end position="250"/>
    </location>
</feature>
<dbReference type="AlphaFoldDB" id="A0A7J7MJZ2"/>
<comment type="subcellular location">
    <subcellularLocation>
        <location evidence="1">Membrane</location>
        <topology evidence="1">Multi-pass membrane protein</topology>
    </subcellularLocation>
</comment>
<comment type="caution">
    <text evidence="8">The sequence shown here is derived from an EMBL/GenBank/DDBJ whole genome shotgun (WGS) entry which is preliminary data.</text>
</comment>
<keyword evidence="2" id="KW-0813">Transport</keyword>
<feature type="transmembrane region" description="Helical" evidence="6">
    <location>
        <begin position="26"/>
        <end position="51"/>
    </location>
</feature>
<dbReference type="GO" id="GO:0022857">
    <property type="term" value="F:transmembrane transporter activity"/>
    <property type="evidence" value="ECO:0007669"/>
    <property type="project" value="InterPro"/>
</dbReference>
<keyword evidence="3 6" id="KW-0812">Transmembrane</keyword>
<accession>A0A7J7MJZ2</accession>